<evidence type="ECO:0000256" key="4">
    <source>
        <dbReference type="ARBA" id="ARBA00023136"/>
    </source>
</evidence>
<keyword evidence="7" id="KW-1185">Reference proteome</keyword>
<dbReference type="Proteomes" id="UP000321570">
    <property type="component" value="Unassembled WGS sequence"/>
</dbReference>
<dbReference type="EMBL" id="CABIJS010000111">
    <property type="protein sequence ID" value="VUZ43246.1"/>
    <property type="molecule type" value="Genomic_DNA"/>
</dbReference>
<dbReference type="GO" id="GO:0030001">
    <property type="term" value="P:metal ion transport"/>
    <property type="evidence" value="ECO:0007669"/>
    <property type="project" value="TreeGrafter"/>
</dbReference>
<evidence type="ECO:0000259" key="5">
    <source>
        <dbReference type="Pfam" id="PF25508"/>
    </source>
</evidence>
<evidence type="ECO:0000313" key="7">
    <source>
        <dbReference type="Proteomes" id="UP000321570"/>
    </source>
</evidence>
<evidence type="ECO:0000256" key="2">
    <source>
        <dbReference type="ARBA" id="ARBA00022692"/>
    </source>
</evidence>
<reference evidence="6 7" key="1">
    <citation type="submission" date="2019-07" db="EMBL/GenBank/DDBJ databases">
        <authorList>
            <person name="Jastrzebski P J."/>
            <person name="Paukszto L."/>
            <person name="Jastrzebski P J."/>
        </authorList>
    </citation>
    <scope>NUCLEOTIDE SEQUENCE [LARGE SCALE GENOMIC DNA]</scope>
    <source>
        <strain evidence="6 7">WMS-il1</strain>
    </source>
</reference>
<evidence type="ECO:0000256" key="1">
    <source>
        <dbReference type="ARBA" id="ARBA00004141"/>
    </source>
</evidence>
<protein>
    <recommendedName>
        <fullName evidence="5">TRPM-like domain-containing protein</fullName>
    </recommendedName>
</protein>
<keyword evidence="2" id="KW-0812">Transmembrane</keyword>
<keyword evidence="4" id="KW-0472">Membrane</keyword>
<evidence type="ECO:0000313" key="6">
    <source>
        <dbReference type="EMBL" id="VUZ43246.1"/>
    </source>
</evidence>
<dbReference type="InterPro" id="IPR057366">
    <property type="entry name" value="TRPM-like"/>
</dbReference>
<name>A0A564Y7U9_HYMDI</name>
<organism evidence="6 7">
    <name type="scientific">Hymenolepis diminuta</name>
    <name type="common">Rat tapeworm</name>
    <dbReference type="NCBI Taxonomy" id="6216"/>
    <lineage>
        <taxon>Eukaryota</taxon>
        <taxon>Metazoa</taxon>
        <taxon>Spiralia</taxon>
        <taxon>Lophotrochozoa</taxon>
        <taxon>Platyhelminthes</taxon>
        <taxon>Cestoda</taxon>
        <taxon>Eucestoda</taxon>
        <taxon>Cyclophyllidea</taxon>
        <taxon>Hymenolepididae</taxon>
        <taxon>Hymenolepis</taxon>
    </lineage>
</organism>
<gene>
    <name evidence="6" type="ORF">WMSIL1_LOCUS3772</name>
</gene>
<sequence>MCMLTRRKQKIYRAEWTSLLKVKKLLKRILGNFESEKYDGITSANKKTMFSQPMQELFLWAILNNRHEMALIFWRNSSESLPLSIIACNIYQRLIDTLPAYDTEGRQTLADQKDYFERSAKTIIELCYEKSQWKSLYLLVRP</sequence>
<accession>A0A564Y7U9</accession>
<keyword evidence="3" id="KW-1133">Transmembrane helix</keyword>
<feature type="non-terminal residue" evidence="6">
    <location>
        <position position="142"/>
    </location>
</feature>
<feature type="domain" description="TRPM-like" evidence="5">
    <location>
        <begin position="40"/>
        <end position="141"/>
    </location>
</feature>
<dbReference type="GO" id="GO:0005261">
    <property type="term" value="F:monoatomic cation channel activity"/>
    <property type="evidence" value="ECO:0007669"/>
    <property type="project" value="TreeGrafter"/>
</dbReference>
<dbReference type="InterPro" id="IPR050927">
    <property type="entry name" value="TRPM"/>
</dbReference>
<proteinExistence type="predicted"/>
<dbReference type="PANTHER" id="PTHR13800">
    <property type="entry name" value="TRANSIENT RECEPTOR POTENTIAL CATION CHANNEL, SUBFAMILY M, MEMBER 6"/>
    <property type="match status" value="1"/>
</dbReference>
<dbReference type="PANTHER" id="PTHR13800:SF1">
    <property type="entry name" value="TRANSIENT RECEPTOR POTENTIAL CATION CHANNEL TRPM"/>
    <property type="match status" value="1"/>
</dbReference>
<dbReference type="Pfam" id="PF25508">
    <property type="entry name" value="TRPM2"/>
    <property type="match status" value="1"/>
</dbReference>
<comment type="subcellular location">
    <subcellularLocation>
        <location evidence="1">Membrane</location>
        <topology evidence="1">Multi-pass membrane protein</topology>
    </subcellularLocation>
</comment>
<dbReference type="AlphaFoldDB" id="A0A564Y7U9"/>
<evidence type="ECO:0000256" key="3">
    <source>
        <dbReference type="ARBA" id="ARBA00022989"/>
    </source>
</evidence>
<dbReference type="GO" id="GO:0005886">
    <property type="term" value="C:plasma membrane"/>
    <property type="evidence" value="ECO:0007669"/>
    <property type="project" value="TreeGrafter"/>
</dbReference>